<evidence type="ECO:0000313" key="2">
    <source>
        <dbReference type="EMBL" id="GEX36612.1"/>
    </source>
</evidence>
<evidence type="ECO:0000256" key="1">
    <source>
        <dbReference type="SAM" id="MobiDB-lite"/>
    </source>
</evidence>
<reference evidence="2" key="1">
    <citation type="journal article" date="2019" name="Sci. Rep.">
        <title>Draft genome of Tanacetum cinerariifolium, the natural source of mosquito coil.</title>
        <authorList>
            <person name="Yamashiro T."/>
            <person name="Shiraishi A."/>
            <person name="Satake H."/>
            <person name="Nakayama K."/>
        </authorList>
    </citation>
    <scope>NUCLEOTIDE SEQUENCE</scope>
</reference>
<proteinExistence type="predicted"/>
<organism evidence="2">
    <name type="scientific">Tanacetum cinerariifolium</name>
    <name type="common">Dalmatian daisy</name>
    <name type="synonym">Chrysanthemum cinerariifolium</name>
    <dbReference type="NCBI Taxonomy" id="118510"/>
    <lineage>
        <taxon>Eukaryota</taxon>
        <taxon>Viridiplantae</taxon>
        <taxon>Streptophyta</taxon>
        <taxon>Embryophyta</taxon>
        <taxon>Tracheophyta</taxon>
        <taxon>Spermatophyta</taxon>
        <taxon>Magnoliopsida</taxon>
        <taxon>eudicotyledons</taxon>
        <taxon>Gunneridae</taxon>
        <taxon>Pentapetalae</taxon>
        <taxon>asterids</taxon>
        <taxon>campanulids</taxon>
        <taxon>Asterales</taxon>
        <taxon>Asteraceae</taxon>
        <taxon>Asteroideae</taxon>
        <taxon>Anthemideae</taxon>
        <taxon>Anthemidinae</taxon>
        <taxon>Tanacetum</taxon>
    </lineage>
</organism>
<gene>
    <name evidence="2" type="ORF">Tci_308587</name>
</gene>
<sequence>SKEETPEVIRTFLKKIQVLLQSPVIISLQPKDKEDHRDDESMYDDYIGGQPSAAQRTTPAALAPQVLQTLTASTTTAYTAPTPTNSSSQAADILNTLQDVYELQQNNQQQDKQAQFQPEPVAENIPFAPPSTSYAESSSQYV</sequence>
<dbReference type="EMBL" id="BKCJ010104130">
    <property type="protein sequence ID" value="GEX36612.1"/>
    <property type="molecule type" value="Genomic_DNA"/>
</dbReference>
<feature type="compositionally biased region" description="Low complexity" evidence="1">
    <location>
        <begin position="105"/>
        <end position="117"/>
    </location>
</feature>
<comment type="caution">
    <text evidence="2">The sequence shown here is derived from an EMBL/GenBank/DDBJ whole genome shotgun (WGS) entry which is preliminary data.</text>
</comment>
<accession>A0A699H5G3</accession>
<feature type="non-terminal residue" evidence="2">
    <location>
        <position position="1"/>
    </location>
</feature>
<dbReference type="AlphaFoldDB" id="A0A699H5G3"/>
<feature type="region of interest" description="Disordered" evidence="1">
    <location>
        <begin position="105"/>
        <end position="142"/>
    </location>
</feature>
<feature type="compositionally biased region" description="Basic and acidic residues" evidence="1">
    <location>
        <begin position="30"/>
        <end position="40"/>
    </location>
</feature>
<feature type="region of interest" description="Disordered" evidence="1">
    <location>
        <begin position="29"/>
        <end position="59"/>
    </location>
</feature>
<protein>
    <submittedName>
        <fullName evidence="2">Uncharacterized protein</fullName>
    </submittedName>
</protein>
<feature type="compositionally biased region" description="Polar residues" evidence="1">
    <location>
        <begin position="130"/>
        <end position="142"/>
    </location>
</feature>
<name>A0A699H5G3_TANCI</name>